<dbReference type="GO" id="GO:0005524">
    <property type="term" value="F:ATP binding"/>
    <property type="evidence" value="ECO:0007669"/>
    <property type="project" value="UniProtKB-KW"/>
</dbReference>
<dbReference type="AlphaFoldDB" id="A0A0A0B9S2"/>
<organism evidence="4 5">
    <name type="scientific">Cellulomonas cellasea DSM 20118</name>
    <dbReference type="NCBI Taxonomy" id="1408250"/>
    <lineage>
        <taxon>Bacteria</taxon>
        <taxon>Bacillati</taxon>
        <taxon>Actinomycetota</taxon>
        <taxon>Actinomycetes</taxon>
        <taxon>Micrococcales</taxon>
        <taxon>Cellulomonadaceae</taxon>
        <taxon>Cellulomonas</taxon>
    </lineage>
</organism>
<dbReference type="PANTHER" id="PTHR13504:SF38">
    <property type="entry name" value="FIDO DOMAIN-CONTAINING PROTEIN"/>
    <property type="match status" value="1"/>
</dbReference>
<feature type="binding site" evidence="2">
    <location>
        <begin position="226"/>
        <end position="233"/>
    </location>
    <ligand>
        <name>ATP</name>
        <dbReference type="ChEBI" id="CHEBI:30616"/>
    </ligand>
</feature>
<dbReference type="InterPro" id="IPR040198">
    <property type="entry name" value="Fido_containing"/>
</dbReference>
<gene>
    <name evidence="4" type="ORF">Q760_16095</name>
</gene>
<sequence>MMPYWPAARFEEHPWRSSLPPELLSRSAREQMSEPYRAAVTPEIADVEVRLPRETAAAAEEASVLVRAFDVEVGHDIAPFASILLRSESASSSEIERLTSGAKQIALAELGEDAKRNATQIVGNVHAMQAAIRLSERLDAGSVLEMHRALMQDAEPDIAGRWRTQQVWIGGGGYSPHRAAFVPPHADRVVPAIHDLVAFMAREDVPALPHAALAHAQFETIHPFPDGNGRTGRALVHSLLRKRALTRSVTVPVSVGLLVDTRAYFDALTAYRLGDPAPIVDTMAQASFDAVANGGVLVEELREVRAGWVSSIRARSDSSVWPLVDLVLRQPVLHTGLVQHELGITHTNAMKAIGRLVEVGALAEVGGRRRSILWQSAQVLDALDAFAARAGRRQLGAP</sequence>
<reference evidence="4 5" key="1">
    <citation type="submission" date="2013-10" db="EMBL/GenBank/DDBJ databases">
        <authorList>
            <person name="Wang G."/>
            <person name="Zhuang W."/>
        </authorList>
    </citation>
    <scope>NUCLEOTIDE SEQUENCE [LARGE SCALE GENOMIC DNA]</scope>
    <source>
        <strain evidence="4 5">DSM 20118</strain>
    </source>
</reference>
<keyword evidence="5" id="KW-1185">Reference proteome</keyword>
<dbReference type="PANTHER" id="PTHR13504">
    <property type="entry name" value="FIDO DOMAIN-CONTAINING PROTEIN DDB_G0283145"/>
    <property type="match status" value="1"/>
</dbReference>
<dbReference type="STRING" id="1408250.Q760_16095"/>
<protein>
    <submittedName>
        <fullName evidence="4">Filamentation induced by cAMP protein Fic</fullName>
    </submittedName>
</protein>
<dbReference type="Proteomes" id="UP000029833">
    <property type="component" value="Unassembled WGS sequence"/>
</dbReference>
<dbReference type="InterPro" id="IPR003812">
    <property type="entry name" value="Fido"/>
</dbReference>
<evidence type="ECO:0000313" key="4">
    <source>
        <dbReference type="EMBL" id="KGM02001.1"/>
    </source>
</evidence>
<comment type="caution">
    <text evidence="4">The sequence shown here is derived from an EMBL/GenBank/DDBJ whole genome shotgun (WGS) entry which is preliminary data.</text>
</comment>
<keyword evidence="2" id="KW-0067">ATP-binding</keyword>
<feature type="domain" description="Fido" evidence="3">
    <location>
        <begin position="138"/>
        <end position="285"/>
    </location>
</feature>
<feature type="active site" evidence="1">
    <location>
        <position position="222"/>
    </location>
</feature>
<keyword evidence="2" id="KW-0547">Nucleotide-binding</keyword>
<dbReference type="Pfam" id="PF02661">
    <property type="entry name" value="Fic"/>
    <property type="match status" value="1"/>
</dbReference>
<evidence type="ECO:0000313" key="5">
    <source>
        <dbReference type="Proteomes" id="UP000029833"/>
    </source>
</evidence>
<evidence type="ECO:0000256" key="2">
    <source>
        <dbReference type="PIRSR" id="PIRSR640198-2"/>
    </source>
</evidence>
<dbReference type="SUPFAM" id="SSF140931">
    <property type="entry name" value="Fic-like"/>
    <property type="match status" value="1"/>
</dbReference>
<accession>A0A0A0B9S2</accession>
<proteinExistence type="predicted"/>
<dbReference type="PROSITE" id="PS51459">
    <property type="entry name" value="FIDO"/>
    <property type="match status" value="1"/>
</dbReference>
<dbReference type="InterPro" id="IPR036597">
    <property type="entry name" value="Fido-like_dom_sf"/>
</dbReference>
<evidence type="ECO:0000256" key="1">
    <source>
        <dbReference type="PIRSR" id="PIRSR640198-1"/>
    </source>
</evidence>
<evidence type="ECO:0000259" key="3">
    <source>
        <dbReference type="PROSITE" id="PS51459"/>
    </source>
</evidence>
<name>A0A0A0B9S2_9CELL</name>
<dbReference type="Gene3D" id="1.10.3290.10">
    <property type="entry name" value="Fido-like domain"/>
    <property type="match status" value="1"/>
</dbReference>
<dbReference type="EMBL" id="AXNT01000071">
    <property type="protein sequence ID" value="KGM02001.1"/>
    <property type="molecule type" value="Genomic_DNA"/>
</dbReference>